<protein>
    <submittedName>
        <fullName evidence="2">Uncharacterized protein</fullName>
    </submittedName>
</protein>
<gene>
    <name evidence="2" type="ordered locus">PCC8801_3114</name>
</gene>
<evidence type="ECO:0000313" key="2">
    <source>
        <dbReference type="EMBL" id="ACK67095.1"/>
    </source>
</evidence>
<dbReference type="AlphaFoldDB" id="B7JXA7"/>
<keyword evidence="3" id="KW-1185">Reference proteome</keyword>
<feature type="transmembrane region" description="Helical" evidence="1">
    <location>
        <begin position="51"/>
        <end position="72"/>
    </location>
</feature>
<proteinExistence type="predicted"/>
<dbReference type="HOGENOM" id="CLU_152016_1_0_3"/>
<dbReference type="eggNOG" id="ENOG5032U0G">
    <property type="taxonomic scope" value="Bacteria"/>
</dbReference>
<sequence>MYYLPQPPYFLLLVGLLTGITCGAAFEATLKTQVKEWLKKPADQILKDSGLEIPFLGICLGICVFLSSGLEIFLLDPWLSYSIALPLTIFIGALVWIQLEKVLQQLKFGGSKAIDLDAF</sequence>
<feature type="transmembrane region" description="Helical" evidence="1">
    <location>
        <begin position="78"/>
        <end position="97"/>
    </location>
</feature>
<accession>B7JXA7</accession>
<dbReference type="STRING" id="41431.PCC8801_3114"/>
<evidence type="ECO:0000313" key="3">
    <source>
        <dbReference type="Proteomes" id="UP000008204"/>
    </source>
</evidence>
<dbReference type="Proteomes" id="UP000008204">
    <property type="component" value="Chromosome"/>
</dbReference>
<keyword evidence="1" id="KW-1133">Transmembrane helix</keyword>
<name>B7JXA7_RIPO1</name>
<keyword evidence="1" id="KW-0812">Transmembrane</keyword>
<dbReference type="OrthoDB" id="517257at2"/>
<evidence type="ECO:0000256" key="1">
    <source>
        <dbReference type="SAM" id="Phobius"/>
    </source>
</evidence>
<reference evidence="3" key="1">
    <citation type="journal article" date="2011" name="MBio">
        <title>Novel metabolic attributes of the genus Cyanothece, comprising a group of unicellular nitrogen-fixing Cyanobacteria.</title>
        <authorList>
            <person name="Bandyopadhyay A."/>
            <person name="Elvitigala T."/>
            <person name="Welsh E."/>
            <person name="Stockel J."/>
            <person name="Liberton M."/>
            <person name="Min H."/>
            <person name="Sherman L.A."/>
            <person name="Pakrasi H.B."/>
        </authorList>
    </citation>
    <scope>NUCLEOTIDE SEQUENCE [LARGE SCALE GENOMIC DNA]</scope>
    <source>
        <strain evidence="3">PCC 8801</strain>
    </source>
</reference>
<feature type="transmembrane region" description="Helical" evidence="1">
    <location>
        <begin position="6"/>
        <end position="30"/>
    </location>
</feature>
<keyword evidence="1" id="KW-0472">Membrane</keyword>
<organism evidence="2 3">
    <name type="scientific">Rippkaea orientalis (strain PCC 8801 / RF-1)</name>
    <name type="common">Cyanothece sp. (strain PCC 8801)</name>
    <dbReference type="NCBI Taxonomy" id="41431"/>
    <lineage>
        <taxon>Bacteria</taxon>
        <taxon>Bacillati</taxon>
        <taxon>Cyanobacteriota</taxon>
        <taxon>Cyanophyceae</taxon>
        <taxon>Oscillatoriophycideae</taxon>
        <taxon>Chroococcales</taxon>
        <taxon>Aphanothecaceae</taxon>
        <taxon>Rippkaea</taxon>
        <taxon>Rippkaea orientalis</taxon>
    </lineage>
</organism>
<dbReference type="KEGG" id="cyp:PCC8801_3114"/>
<dbReference type="RefSeq" id="WP_012596356.1">
    <property type="nucleotide sequence ID" value="NC_011726.1"/>
</dbReference>
<dbReference type="EMBL" id="CP001287">
    <property type="protein sequence ID" value="ACK67095.1"/>
    <property type="molecule type" value="Genomic_DNA"/>
</dbReference>